<evidence type="ECO:0000256" key="3">
    <source>
        <dbReference type="ARBA" id="ARBA00022833"/>
    </source>
</evidence>
<evidence type="ECO:0000259" key="6">
    <source>
        <dbReference type="PROSITE" id="PS50103"/>
    </source>
</evidence>
<dbReference type="InterPro" id="IPR041367">
    <property type="entry name" value="Znf-CCCH_4"/>
</dbReference>
<dbReference type="InterPro" id="IPR000571">
    <property type="entry name" value="Znf_CCCH"/>
</dbReference>
<feature type="compositionally biased region" description="Polar residues" evidence="5">
    <location>
        <begin position="183"/>
        <end position="194"/>
    </location>
</feature>
<dbReference type="CDD" id="cd23954">
    <property type="entry name" value="AMO1_CTD"/>
    <property type="match status" value="1"/>
</dbReference>
<feature type="compositionally biased region" description="Polar residues" evidence="5">
    <location>
        <begin position="433"/>
        <end position="451"/>
    </location>
</feature>
<dbReference type="GO" id="GO:0005634">
    <property type="term" value="C:nucleus"/>
    <property type="evidence" value="ECO:0007669"/>
    <property type="project" value="TreeGrafter"/>
</dbReference>
<dbReference type="GeneID" id="19157978"/>
<dbReference type="eggNOG" id="ENOG502S41E">
    <property type="taxonomic scope" value="Eukaryota"/>
</dbReference>
<accession>W9YYA9</accession>
<proteinExistence type="predicted"/>
<keyword evidence="8" id="KW-1185">Reference proteome</keyword>
<organism evidence="7 8">
    <name type="scientific">Capronia coronata CBS 617.96</name>
    <dbReference type="NCBI Taxonomy" id="1182541"/>
    <lineage>
        <taxon>Eukaryota</taxon>
        <taxon>Fungi</taxon>
        <taxon>Dikarya</taxon>
        <taxon>Ascomycota</taxon>
        <taxon>Pezizomycotina</taxon>
        <taxon>Eurotiomycetes</taxon>
        <taxon>Chaetothyriomycetidae</taxon>
        <taxon>Chaetothyriales</taxon>
        <taxon>Herpotrichiellaceae</taxon>
        <taxon>Capronia</taxon>
    </lineage>
</organism>
<feature type="compositionally biased region" description="Low complexity" evidence="5">
    <location>
        <begin position="529"/>
        <end position="540"/>
    </location>
</feature>
<feature type="domain" description="C3H1-type" evidence="6">
    <location>
        <begin position="1"/>
        <end position="25"/>
    </location>
</feature>
<protein>
    <recommendedName>
        <fullName evidence="6">C3H1-type domain-containing protein</fullName>
    </recommendedName>
</protein>
<dbReference type="HOGENOM" id="CLU_028685_1_0_1"/>
<keyword evidence="1 4" id="KW-0479">Metal-binding</keyword>
<dbReference type="Pfam" id="PF18044">
    <property type="entry name" value="zf-CCCH_4"/>
    <property type="match status" value="1"/>
</dbReference>
<dbReference type="RefSeq" id="XP_007722179.1">
    <property type="nucleotide sequence ID" value="XM_007723989.1"/>
</dbReference>
<comment type="caution">
    <text evidence="7">The sequence shown here is derived from an EMBL/GenBank/DDBJ whole genome shotgun (WGS) entry which is preliminary data.</text>
</comment>
<dbReference type="Gene3D" id="4.10.1000.10">
    <property type="entry name" value="Zinc finger, CCCH-type"/>
    <property type="match status" value="1"/>
</dbReference>
<name>W9YYA9_9EURO</name>
<feature type="region of interest" description="Disordered" evidence="5">
    <location>
        <begin position="183"/>
        <end position="540"/>
    </location>
</feature>
<dbReference type="PANTHER" id="PTHR21099">
    <property type="entry name" value="RAD201"/>
    <property type="match status" value="1"/>
</dbReference>
<dbReference type="STRING" id="1182541.W9YYA9"/>
<sequence length="675" mass="69685">MVVCKYFLNGNCKFGSNCRNEHPGAGFANQNRFGALSGGGSSRFGGGSGSNEARQDRWRISSEDVRNDLTDGKGRPKWILTAYGPGRSPPASLLESNELSSEEVRVRFYELASQGKAAEADQEAGTLWNKAVHDMGQILNKVEDVNKFMEDADKKHPNRNDFVNMDGTKTRDQFVQQFANNTPATAFGQSSTPNPFAKPAASTFGQPAQPSIFGGANGAKPAFGQAGFGSGGGQSATSSPFGQASAGSPFGQPSSTSTFGKPAFGSSGGGQPTFGQPAQPASTFGQPSQPTSAFGQPSQPAAAFGKPSQPTSAFGQPAFGSSGFGANAAKSPFAAASASASAGSGFGQGGATFGQPSQPSSTFGQPSQPTSSFGQPSQPASTFGQPAQPSSTFGQPSAFGNAGFGQSTPTPTLTSTPTSTFGQPSQPTPAFGQPSQPSGSPFGQAASTASPFGQPAFGSNTTTTTTTPAFGQPSAPANPFGGRPAEPQPNDQAMETTTPAPSRPASRGNPFGAPFTQSPQPQAQPQPAQPMATPSTQPAAAKPIVNTSITPHPLTGRPPHAVHYTQTLPLQPTQKNASGQVAAYRGQRVQYVDGVPCYARPDGKGLEKIWFPDAGATPEVVALNREDKIADTQGSAADYTDEIVDKFKNLFEQGRFADGKIPLIPPLREWGVYDF</sequence>
<dbReference type="Proteomes" id="UP000019484">
    <property type="component" value="Unassembled WGS sequence"/>
</dbReference>
<evidence type="ECO:0000256" key="2">
    <source>
        <dbReference type="ARBA" id="ARBA00022771"/>
    </source>
</evidence>
<evidence type="ECO:0000313" key="7">
    <source>
        <dbReference type="EMBL" id="EXJ94685.1"/>
    </source>
</evidence>
<feature type="compositionally biased region" description="Polar residues" evidence="5">
    <location>
        <begin position="236"/>
        <end position="259"/>
    </location>
</feature>
<reference evidence="7 8" key="1">
    <citation type="submission" date="2013-03" db="EMBL/GenBank/DDBJ databases">
        <title>The Genome Sequence of Capronia coronata CBS 617.96.</title>
        <authorList>
            <consortium name="The Broad Institute Genomics Platform"/>
            <person name="Cuomo C."/>
            <person name="de Hoog S."/>
            <person name="Gorbushina A."/>
            <person name="Walker B."/>
            <person name="Young S.K."/>
            <person name="Zeng Q."/>
            <person name="Gargeya S."/>
            <person name="Fitzgerald M."/>
            <person name="Haas B."/>
            <person name="Abouelleil A."/>
            <person name="Allen A.W."/>
            <person name="Alvarado L."/>
            <person name="Arachchi H.M."/>
            <person name="Berlin A.M."/>
            <person name="Chapman S.B."/>
            <person name="Gainer-Dewar J."/>
            <person name="Goldberg J."/>
            <person name="Griggs A."/>
            <person name="Gujja S."/>
            <person name="Hansen M."/>
            <person name="Howarth C."/>
            <person name="Imamovic A."/>
            <person name="Ireland A."/>
            <person name="Larimer J."/>
            <person name="McCowan C."/>
            <person name="Murphy C."/>
            <person name="Pearson M."/>
            <person name="Poon T.W."/>
            <person name="Priest M."/>
            <person name="Roberts A."/>
            <person name="Saif S."/>
            <person name="Shea T."/>
            <person name="Sisk P."/>
            <person name="Sykes S."/>
            <person name="Wortman J."/>
            <person name="Nusbaum C."/>
            <person name="Birren B."/>
        </authorList>
    </citation>
    <scope>NUCLEOTIDE SEQUENCE [LARGE SCALE GENOMIC DNA]</scope>
    <source>
        <strain evidence="7 8">CBS 617.96</strain>
    </source>
</reference>
<dbReference type="PROSITE" id="PS50103">
    <property type="entry name" value="ZF_C3H1"/>
    <property type="match status" value="1"/>
</dbReference>
<dbReference type="GO" id="GO:0008270">
    <property type="term" value="F:zinc ion binding"/>
    <property type="evidence" value="ECO:0007669"/>
    <property type="project" value="UniProtKB-KW"/>
</dbReference>
<gene>
    <name evidence="7" type="ORF">A1O1_03082</name>
</gene>
<feature type="zinc finger region" description="C3H1-type" evidence="4">
    <location>
        <begin position="1"/>
        <end position="25"/>
    </location>
</feature>
<feature type="compositionally biased region" description="Polar residues" evidence="5">
    <location>
        <begin position="355"/>
        <end position="395"/>
    </location>
</feature>
<evidence type="ECO:0000313" key="8">
    <source>
        <dbReference type="Proteomes" id="UP000019484"/>
    </source>
</evidence>
<dbReference type="EMBL" id="AMWN01000002">
    <property type="protein sequence ID" value="EXJ94685.1"/>
    <property type="molecule type" value="Genomic_DNA"/>
</dbReference>
<dbReference type="AlphaFoldDB" id="W9YYA9"/>
<evidence type="ECO:0000256" key="1">
    <source>
        <dbReference type="ARBA" id="ARBA00022723"/>
    </source>
</evidence>
<feature type="compositionally biased region" description="Polar residues" evidence="5">
    <location>
        <begin position="489"/>
        <end position="500"/>
    </location>
</feature>
<feature type="compositionally biased region" description="Low complexity" evidence="5">
    <location>
        <begin position="407"/>
        <end position="420"/>
    </location>
</feature>
<feature type="compositionally biased region" description="Polar residues" evidence="5">
    <location>
        <begin position="273"/>
        <end position="299"/>
    </location>
</feature>
<keyword evidence="2 4" id="KW-0863">Zinc-finger</keyword>
<keyword evidence="3 4" id="KW-0862">Zinc</keyword>
<dbReference type="OrthoDB" id="20729at2759"/>
<dbReference type="SMART" id="SM00356">
    <property type="entry name" value="ZnF_C3H1"/>
    <property type="match status" value="1"/>
</dbReference>
<evidence type="ECO:0000256" key="5">
    <source>
        <dbReference type="SAM" id="MobiDB-lite"/>
    </source>
</evidence>
<feature type="compositionally biased region" description="Low complexity" evidence="5">
    <location>
        <begin position="318"/>
        <end position="343"/>
    </location>
</feature>
<dbReference type="PANTHER" id="PTHR21099:SF2">
    <property type="entry name" value="SI:CH211-113E8.11"/>
    <property type="match status" value="1"/>
</dbReference>
<evidence type="ECO:0000256" key="4">
    <source>
        <dbReference type="PROSITE-ProRule" id="PRU00723"/>
    </source>
</evidence>